<reference evidence="5 6" key="1">
    <citation type="submission" date="2018-11" db="EMBL/GenBank/DDBJ databases">
        <title>Sequencing the genomes of 1000 actinobacteria strains.</title>
        <authorList>
            <person name="Klenk H.-P."/>
        </authorList>
    </citation>
    <scope>NUCLEOTIDE SEQUENCE [LARGE SCALE GENOMIC DNA]</scope>
    <source>
        <strain evidence="5 6">DSM 44231</strain>
    </source>
</reference>
<dbReference type="InterPro" id="IPR006097">
    <property type="entry name" value="Glu/Leu/Phe/Val/Trp_DH_dimer"/>
</dbReference>
<gene>
    <name evidence="5" type="ORF">EDD40_1850</name>
</gene>
<dbReference type="PANTHER" id="PTHR11606">
    <property type="entry name" value="GLUTAMATE DEHYDROGENASE"/>
    <property type="match status" value="1"/>
</dbReference>
<dbReference type="InterPro" id="IPR036291">
    <property type="entry name" value="NAD(P)-bd_dom_sf"/>
</dbReference>
<dbReference type="Pfam" id="PF02812">
    <property type="entry name" value="ELFV_dehydrog_N"/>
    <property type="match status" value="1"/>
</dbReference>
<organism evidence="5 6">
    <name type="scientific">Saccharothrix texasensis</name>
    <dbReference type="NCBI Taxonomy" id="103734"/>
    <lineage>
        <taxon>Bacteria</taxon>
        <taxon>Bacillati</taxon>
        <taxon>Actinomycetota</taxon>
        <taxon>Actinomycetes</taxon>
        <taxon>Pseudonocardiales</taxon>
        <taxon>Pseudonocardiaceae</taxon>
        <taxon>Saccharothrix</taxon>
    </lineage>
</organism>
<evidence type="ECO:0000256" key="1">
    <source>
        <dbReference type="ARBA" id="ARBA00006382"/>
    </source>
</evidence>
<keyword evidence="2 3" id="KW-0560">Oxidoreductase</keyword>
<dbReference type="SUPFAM" id="SSF51735">
    <property type="entry name" value="NAD(P)-binding Rossmann-fold domains"/>
    <property type="match status" value="1"/>
</dbReference>
<name>A0A3N1H2E4_9PSEU</name>
<comment type="similarity">
    <text evidence="1 3">Belongs to the Glu/Leu/Phe/Val dehydrogenases family.</text>
</comment>
<evidence type="ECO:0000256" key="3">
    <source>
        <dbReference type="RuleBase" id="RU004417"/>
    </source>
</evidence>
<evidence type="ECO:0000259" key="4">
    <source>
        <dbReference type="SMART" id="SM00839"/>
    </source>
</evidence>
<evidence type="ECO:0000313" key="5">
    <source>
        <dbReference type="EMBL" id="ROP36576.1"/>
    </source>
</evidence>
<dbReference type="SMART" id="SM00839">
    <property type="entry name" value="ELFV_dehydrog"/>
    <property type="match status" value="1"/>
</dbReference>
<evidence type="ECO:0000256" key="2">
    <source>
        <dbReference type="ARBA" id="ARBA00023002"/>
    </source>
</evidence>
<proteinExistence type="inferred from homology"/>
<dbReference type="PANTHER" id="PTHR11606:SF13">
    <property type="entry name" value="GLUTAMATE DEHYDROGENASE 1, MITOCHONDRIAL"/>
    <property type="match status" value="1"/>
</dbReference>
<dbReference type="Gene3D" id="3.40.50.720">
    <property type="entry name" value="NAD(P)-binding Rossmann-like Domain"/>
    <property type="match status" value="1"/>
</dbReference>
<dbReference type="RefSeq" id="WP_123742532.1">
    <property type="nucleotide sequence ID" value="NZ_RJKM01000001.1"/>
</dbReference>
<sequence>MTVLEEKPGIESTTEPAFVVHLNGDNGGLKGWVVVDSLVGGWAMGGTRLTETVTETEVRGLARAMTDKLTLVGLPVGGAKAGIVAPEAGKEEVLKTYGRTIAPLLHGGIHLGADMGVGARERAIFYEAAGYDPRKRPRGVDMPYDWKTYYEPLVDATGHNVGQAAAAALEASHRDEPARVIVQGFGAVGRAVAKFLEQRGHRIVAVVDILGTISADELPVDDLIAITDPQGRVDRSRLPQSVKVTPEADAWLDVDADLIILAAQKDAINSTNVHRLKAAFVVEGGNLATSPEARLKAAAAGTLLIPDVIANVGGAASAGLALTGTVPFTLPGEARKDWVFDWIAQRVRKNTLDLLEIANGSSAEPLRELIAARRDQPIPRDAKF</sequence>
<dbReference type="OrthoDB" id="9803297at2"/>
<comment type="caution">
    <text evidence="5">The sequence shown here is derived from an EMBL/GenBank/DDBJ whole genome shotgun (WGS) entry which is preliminary data.</text>
</comment>
<dbReference type="GO" id="GO:0006538">
    <property type="term" value="P:L-glutamate catabolic process"/>
    <property type="evidence" value="ECO:0007669"/>
    <property type="project" value="TreeGrafter"/>
</dbReference>
<feature type="domain" description="Glutamate/phenylalanine/leucine/valine/L-tryptophan dehydrogenase C-terminal" evidence="4">
    <location>
        <begin position="151"/>
        <end position="374"/>
    </location>
</feature>
<dbReference type="Pfam" id="PF00208">
    <property type="entry name" value="ELFV_dehydrog"/>
    <property type="match status" value="1"/>
</dbReference>
<dbReference type="Proteomes" id="UP000268727">
    <property type="component" value="Unassembled WGS sequence"/>
</dbReference>
<dbReference type="Gene3D" id="3.40.50.10860">
    <property type="entry name" value="Leucine Dehydrogenase, chain A, domain 1"/>
    <property type="match status" value="1"/>
</dbReference>
<dbReference type="AlphaFoldDB" id="A0A3N1H2E4"/>
<dbReference type="InterPro" id="IPR006096">
    <property type="entry name" value="Glu/Leu/Phe/Val/Trp_DH_C"/>
</dbReference>
<dbReference type="InterPro" id="IPR006095">
    <property type="entry name" value="Glu/Leu/Phe/Val/Trp_DH"/>
</dbReference>
<protein>
    <submittedName>
        <fullName evidence="5">Glutamate dehydrogenase (NAD(P)+)</fullName>
    </submittedName>
</protein>
<accession>A0A3N1H2E4</accession>
<dbReference type="EMBL" id="RJKM01000001">
    <property type="protein sequence ID" value="ROP36576.1"/>
    <property type="molecule type" value="Genomic_DNA"/>
</dbReference>
<evidence type="ECO:0000313" key="6">
    <source>
        <dbReference type="Proteomes" id="UP000268727"/>
    </source>
</evidence>
<keyword evidence="6" id="KW-1185">Reference proteome</keyword>
<dbReference type="SUPFAM" id="SSF53223">
    <property type="entry name" value="Aminoacid dehydrogenase-like, N-terminal domain"/>
    <property type="match status" value="1"/>
</dbReference>
<dbReference type="PRINTS" id="PR00082">
    <property type="entry name" value="GLFDHDRGNASE"/>
</dbReference>
<dbReference type="GO" id="GO:0004352">
    <property type="term" value="F:glutamate dehydrogenase (NAD+) activity"/>
    <property type="evidence" value="ECO:0007669"/>
    <property type="project" value="TreeGrafter"/>
</dbReference>
<dbReference type="InterPro" id="IPR046346">
    <property type="entry name" value="Aminoacid_DH-like_N_sf"/>
</dbReference>